<dbReference type="AlphaFoldDB" id="S0FQ15"/>
<dbReference type="EMBL" id="APJX01000025">
    <property type="protein sequence ID" value="EMS77158.1"/>
    <property type="molecule type" value="Genomic_DNA"/>
</dbReference>
<name>S0FQ15_9BACT</name>
<gene>
    <name evidence="1" type="ORF">Dpo_26c00060</name>
</gene>
<evidence type="ECO:0000313" key="2">
    <source>
        <dbReference type="Proteomes" id="UP000014216"/>
    </source>
</evidence>
<proteinExistence type="predicted"/>
<dbReference type="Proteomes" id="UP000014216">
    <property type="component" value="Unassembled WGS sequence"/>
</dbReference>
<dbReference type="RefSeq" id="WP_006968853.1">
    <property type="nucleotide sequence ID" value="NZ_APJX01000025.1"/>
</dbReference>
<accession>S0FQ15</accession>
<keyword evidence="2" id="KW-1185">Reference proteome</keyword>
<organism evidence="1 2">
    <name type="scientific">Desulfotignum phosphitoxidans DSM 13687</name>
    <dbReference type="NCBI Taxonomy" id="1286635"/>
    <lineage>
        <taxon>Bacteria</taxon>
        <taxon>Pseudomonadati</taxon>
        <taxon>Thermodesulfobacteriota</taxon>
        <taxon>Desulfobacteria</taxon>
        <taxon>Desulfobacterales</taxon>
        <taxon>Desulfobacteraceae</taxon>
        <taxon>Desulfotignum</taxon>
    </lineage>
</organism>
<evidence type="ECO:0000313" key="1">
    <source>
        <dbReference type="EMBL" id="EMS77158.1"/>
    </source>
</evidence>
<protein>
    <submittedName>
        <fullName evidence="1">Uncharacterized protein</fullName>
    </submittedName>
</protein>
<comment type="caution">
    <text evidence="1">The sequence shown here is derived from an EMBL/GenBank/DDBJ whole genome shotgun (WGS) entry which is preliminary data.</text>
</comment>
<sequence>MEERKDLVYDILQDVMEDILLVKAIQEGEDSEVVERDEIFQILDDKRSIVSL</sequence>
<reference evidence="1 2" key="1">
    <citation type="journal article" date="2013" name="Genome Announc.">
        <title>Draft Genome Sequence of Desulfotignum phosphitoxidans DSM 13687 Strain FiPS-3.</title>
        <authorList>
            <person name="Poehlein A."/>
            <person name="Daniel R."/>
            <person name="Simeonova D.D."/>
        </authorList>
    </citation>
    <scope>NUCLEOTIDE SEQUENCE [LARGE SCALE GENOMIC DNA]</scope>
    <source>
        <strain evidence="1 2">DSM 13687</strain>
    </source>
</reference>